<dbReference type="HOGENOM" id="CLU_2779121_0_0_1"/>
<organism evidence="4 5">
    <name type="scientific">Tetranychus urticae</name>
    <name type="common">Two-spotted spider mite</name>
    <dbReference type="NCBI Taxonomy" id="32264"/>
    <lineage>
        <taxon>Eukaryota</taxon>
        <taxon>Metazoa</taxon>
        <taxon>Ecdysozoa</taxon>
        <taxon>Arthropoda</taxon>
        <taxon>Chelicerata</taxon>
        <taxon>Arachnida</taxon>
        <taxon>Acari</taxon>
        <taxon>Acariformes</taxon>
        <taxon>Trombidiformes</taxon>
        <taxon>Prostigmata</taxon>
        <taxon>Eleutherengona</taxon>
        <taxon>Raphignathae</taxon>
        <taxon>Tetranychoidea</taxon>
        <taxon>Tetranychidae</taxon>
        <taxon>Tetranychus</taxon>
    </lineage>
</organism>
<dbReference type="InterPro" id="IPR044801">
    <property type="entry name" value="Filamin"/>
</dbReference>
<dbReference type="OMA" id="CEANIEC"/>
<dbReference type="PANTHER" id="PTHR38537:SF8">
    <property type="entry name" value="FILAMIN-A"/>
    <property type="match status" value="1"/>
</dbReference>
<dbReference type="Proteomes" id="UP000015104">
    <property type="component" value="Unassembled WGS sequence"/>
</dbReference>
<feature type="repeat" description="Filamin" evidence="3">
    <location>
        <begin position="1"/>
        <end position="88"/>
    </location>
</feature>
<dbReference type="InterPro" id="IPR017868">
    <property type="entry name" value="Filamin/ABP280_repeat-like"/>
</dbReference>
<dbReference type="Pfam" id="PF00630">
    <property type="entry name" value="Filamin"/>
    <property type="match status" value="2"/>
</dbReference>
<evidence type="ECO:0000313" key="4">
    <source>
        <dbReference type="EnsemblMetazoa" id="tetur04g03780.1"/>
    </source>
</evidence>
<dbReference type="STRING" id="32264.T1K253"/>
<dbReference type="OrthoDB" id="5334309at2759"/>
<dbReference type="InterPro" id="IPR014756">
    <property type="entry name" value="Ig_E-set"/>
</dbReference>
<dbReference type="EMBL" id="CAEY01001359">
    <property type="status" value="NOT_ANNOTATED_CDS"/>
    <property type="molecule type" value="Genomic_DNA"/>
</dbReference>
<keyword evidence="5" id="KW-1185">Reference proteome</keyword>
<dbReference type="Gene3D" id="2.60.40.10">
    <property type="entry name" value="Immunoglobulins"/>
    <property type="match status" value="2"/>
</dbReference>
<protein>
    <submittedName>
        <fullName evidence="4">Uncharacterized protein</fullName>
    </submittedName>
</protein>
<dbReference type="InterPro" id="IPR001298">
    <property type="entry name" value="Filamin/ABP280_rpt"/>
</dbReference>
<evidence type="ECO:0000256" key="3">
    <source>
        <dbReference type="PROSITE-ProRule" id="PRU00087"/>
    </source>
</evidence>
<evidence type="ECO:0000256" key="1">
    <source>
        <dbReference type="ARBA" id="ARBA00009238"/>
    </source>
</evidence>
<dbReference type="InterPro" id="IPR013783">
    <property type="entry name" value="Ig-like_fold"/>
</dbReference>
<evidence type="ECO:0000256" key="2">
    <source>
        <dbReference type="ARBA" id="ARBA00022737"/>
    </source>
</evidence>
<dbReference type="eggNOG" id="KOG0518">
    <property type="taxonomic scope" value="Eukaryota"/>
</dbReference>
<dbReference type="SMART" id="SM00557">
    <property type="entry name" value="IG_FLMN"/>
    <property type="match status" value="2"/>
</dbReference>
<dbReference type="SUPFAM" id="SSF81296">
    <property type="entry name" value="E set domains"/>
    <property type="match status" value="2"/>
</dbReference>
<comment type="similarity">
    <text evidence="1">Belongs to the filamin family.</text>
</comment>
<evidence type="ECO:0000313" key="5">
    <source>
        <dbReference type="Proteomes" id="UP000015104"/>
    </source>
</evidence>
<dbReference type="GO" id="GO:0030036">
    <property type="term" value="P:actin cytoskeleton organization"/>
    <property type="evidence" value="ECO:0007669"/>
    <property type="project" value="InterPro"/>
</dbReference>
<proteinExistence type="inferred from homology"/>
<sequence length="205" mass="22369">MPNVMAIGSGLISGRTNTTNEFTVYTNRSGYHGLSVGIDGPSRAEIKYTDNHDGTIKVSYIPSIPGEYMITIKFDGINLSGSPYKVRIRGDEPFNYSSSRSTGYEGFGSSSSGFSSPARARVTGRGLYSGITNVQNEIVVDVKNCGSGRLHWSIEGPGNVETKNRGVENGVYKLYYKPDTPGNYNIKIKYDERDVPGSPFNVRIV</sequence>
<keyword evidence="2" id="KW-0677">Repeat</keyword>
<feature type="repeat" description="Filamin" evidence="3">
    <location>
        <begin position="112"/>
        <end position="204"/>
    </location>
</feature>
<name>T1K253_TETUR</name>
<gene>
    <name evidence="4" type="primary">107359954</name>
</gene>
<reference evidence="5" key="1">
    <citation type="submission" date="2011-08" db="EMBL/GenBank/DDBJ databases">
        <authorList>
            <person name="Rombauts S."/>
        </authorList>
    </citation>
    <scope>NUCLEOTIDE SEQUENCE</scope>
    <source>
        <strain evidence="5">London</strain>
    </source>
</reference>
<dbReference type="GO" id="GO:0051015">
    <property type="term" value="F:actin filament binding"/>
    <property type="evidence" value="ECO:0007669"/>
    <property type="project" value="InterPro"/>
</dbReference>
<dbReference type="AlphaFoldDB" id="T1K253"/>
<accession>T1K253</accession>
<dbReference type="PROSITE" id="PS50194">
    <property type="entry name" value="FILAMIN_REPEAT"/>
    <property type="match status" value="2"/>
</dbReference>
<reference evidence="4" key="2">
    <citation type="submission" date="2015-06" db="UniProtKB">
        <authorList>
            <consortium name="EnsemblMetazoa"/>
        </authorList>
    </citation>
    <scope>IDENTIFICATION</scope>
</reference>
<dbReference type="PANTHER" id="PTHR38537">
    <property type="entry name" value="JITTERBUG, ISOFORM N"/>
    <property type="match status" value="1"/>
</dbReference>
<dbReference type="EnsemblMetazoa" id="tetur04g03780.1">
    <property type="protein sequence ID" value="tetur04g03780.1"/>
    <property type="gene ID" value="tetur04g03780"/>
</dbReference>